<sequence>MSTSSSIAVSEITDRLTDVNLTYEGDPQPRRNRRVLRLRGANPTRDTSRQTEDFQPLGNQSSDKDDCKIAASDRTDVPCQIGSSPPDDPSRVFPKEDKGKGRYIIFPHVHTGAHTEKLNLGHLSITTLFSPGTSIFSTPSIQHPSIDEELIEFHRYFLKETKDSETLTKMIQGRSDQIWTERHGTSGAERLSTLKIRDFIYNYNEVLETSIKRSIADFTKDLYDKFTYEQSETATATETKGKRKTFTYELMDSMQDFKKHVPDGLLEQLQVVKPPLDHTKYKQQLKEEWGDKTCDSEDFRYLQIT</sequence>
<gene>
    <name evidence="2" type="ORF">L486_03794</name>
</gene>
<accession>A0A1B9IUS5</accession>
<reference evidence="2 3" key="1">
    <citation type="submission" date="2013-07" db="EMBL/GenBank/DDBJ databases">
        <title>The Genome Sequence of Kwoniella mangroviensis CBS10435.</title>
        <authorList>
            <consortium name="The Broad Institute Genome Sequencing Platform"/>
            <person name="Cuomo C."/>
            <person name="Litvintseva A."/>
            <person name="Chen Y."/>
            <person name="Heitman J."/>
            <person name="Sun S."/>
            <person name="Springer D."/>
            <person name="Dromer F."/>
            <person name="Young S.K."/>
            <person name="Zeng Q."/>
            <person name="Gargeya S."/>
            <person name="Fitzgerald M."/>
            <person name="Abouelleil A."/>
            <person name="Alvarado L."/>
            <person name="Berlin A.M."/>
            <person name="Chapman S.B."/>
            <person name="Dewar J."/>
            <person name="Goldberg J."/>
            <person name="Griggs A."/>
            <person name="Gujja S."/>
            <person name="Hansen M."/>
            <person name="Howarth C."/>
            <person name="Imamovic A."/>
            <person name="Larimer J."/>
            <person name="McCowan C."/>
            <person name="Murphy C."/>
            <person name="Pearson M."/>
            <person name="Priest M."/>
            <person name="Roberts A."/>
            <person name="Saif S."/>
            <person name="Shea T."/>
            <person name="Sykes S."/>
            <person name="Wortman J."/>
            <person name="Nusbaum C."/>
            <person name="Birren B."/>
        </authorList>
    </citation>
    <scope>NUCLEOTIDE SEQUENCE [LARGE SCALE GENOMIC DNA]</scope>
    <source>
        <strain evidence="2 3">CBS 10435</strain>
    </source>
</reference>
<organism evidence="2 3">
    <name type="scientific">Kwoniella mangroviensis CBS 10435</name>
    <dbReference type="NCBI Taxonomy" id="1331196"/>
    <lineage>
        <taxon>Eukaryota</taxon>
        <taxon>Fungi</taxon>
        <taxon>Dikarya</taxon>
        <taxon>Basidiomycota</taxon>
        <taxon>Agaricomycotina</taxon>
        <taxon>Tremellomycetes</taxon>
        <taxon>Tremellales</taxon>
        <taxon>Cryptococcaceae</taxon>
        <taxon>Kwoniella</taxon>
    </lineage>
</organism>
<dbReference type="EMBL" id="KI669461">
    <property type="protein sequence ID" value="OCF59291.1"/>
    <property type="molecule type" value="Genomic_DNA"/>
</dbReference>
<protein>
    <submittedName>
        <fullName evidence="2">Uncharacterized protein</fullName>
    </submittedName>
</protein>
<proteinExistence type="predicted"/>
<dbReference type="AlphaFoldDB" id="A0A1B9IUS5"/>
<feature type="region of interest" description="Disordered" evidence="1">
    <location>
        <begin position="20"/>
        <end position="95"/>
    </location>
</feature>
<keyword evidence="3" id="KW-1185">Reference proteome</keyword>
<evidence type="ECO:0000256" key="1">
    <source>
        <dbReference type="SAM" id="MobiDB-lite"/>
    </source>
</evidence>
<feature type="compositionally biased region" description="Basic and acidic residues" evidence="1">
    <location>
        <begin position="62"/>
        <end position="76"/>
    </location>
</feature>
<evidence type="ECO:0000313" key="2">
    <source>
        <dbReference type="EMBL" id="OCF59291.1"/>
    </source>
</evidence>
<reference evidence="3" key="2">
    <citation type="submission" date="2013-12" db="EMBL/GenBank/DDBJ databases">
        <title>Evolution of pathogenesis and genome organization in the Tremellales.</title>
        <authorList>
            <person name="Cuomo C."/>
            <person name="Litvintseva A."/>
            <person name="Heitman J."/>
            <person name="Chen Y."/>
            <person name="Sun S."/>
            <person name="Springer D."/>
            <person name="Dromer F."/>
            <person name="Young S."/>
            <person name="Zeng Q."/>
            <person name="Chapman S."/>
            <person name="Gujja S."/>
            <person name="Saif S."/>
            <person name="Birren B."/>
        </authorList>
    </citation>
    <scope>NUCLEOTIDE SEQUENCE [LARGE SCALE GENOMIC DNA]</scope>
    <source>
        <strain evidence="3">CBS 10435</strain>
    </source>
</reference>
<evidence type="ECO:0000313" key="3">
    <source>
        <dbReference type="Proteomes" id="UP000092583"/>
    </source>
</evidence>
<dbReference type="Proteomes" id="UP000092583">
    <property type="component" value="Unassembled WGS sequence"/>
</dbReference>
<dbReference type="OrthoDB" id="10642560at2759"/>
<name>A0A1B9IUS5_9TREE</name>